<dbReference type="GO" id="GO:0019867">
    <property type="term" value="C:outer membrane"/>
    <property type="evidence" value="ECO:0007669"/>
    <property type="project" value="InterPro"/>
</dbReference>
<reference evidence="7" key="1">
    <citation type="submission" date="2020-04" db="EMBL/GenBank/DDBJ databases">
        <authorList>
            <person name="Zhang T."/>
        </authorList>
    </citation>
    <scope>NUCLEOTIDE SEQUENCE</scope>
    <source>
        <strain evidence="7">HKST-UBA01</strain>
    </source>
</reference>
<keyword evidence="2" id="KW-0812">Transmembrane</keyword>
<keyword evidence="5" id="KW-0998">Cell outer membrane</keyword>
<name>A0A956LYW5_UNCEI</name>
<protein>
    <submittedName>
        <fullName evidence="7">BamA/TamA family outer membrane protein</fullName>
    </submittedName>
</protein>
<dbReference type="AlphaFoldDB" id="A0A956LYW5"/>
<feature type="non-terminal residue" evidence="7">
    <location>
        <position position="1"/>
    </location>
</feature>
<dbReference type="Gene3D" id="3.10.20.310">
    <property type="entry name" value="membrane protein fhac"/>
    <property type="match status" value="2"/>
</dbReference>
<evidence type="ECO:0000256" key="3">
    <source>
        <dbReference type="ARBA" id="ARBA00022729"/>
    </source>
</evidence>
<dbReference type="EMBL" id="JAGQHR010000292">
    <property type="protein sequence ID" value="MCA9728064.1"/>
    <property type="molecule type" value="Genomic_DNA"/>
</dbReference>
<dbReference type="PANTHER" id="PTHR12815:SF47">
    <property type="entry name" value="TRANSLOCATION AND ASSEMBLY MODULE SUBUNIT TAMA"/>
    <property type="match status" value="1"/>
</dbReference>
<feature type="domain" description="POTRA" evidence="6">
    <location>
        <begin position="74"/>
        <end position="147"/>
    </location>
</feature>
<accession>A0A956LYW5</accession>
<organism evidence="7 8">
    <name type="scientific">Eiseniibacteriota bacterium</name>
    <dbReference type="NCBI Taxonomy" id="2212470"/>
    <lineage>
        <taxon>Bacteria</taxon>
        <taxon>Candidatus Eiseniibacteriota</taxon>
    </lineage>
</organism>
<keyword evidence="4" id="KW-0472">Membrane</keyword>
<dbReference type="Proteomes" id="UP000697710">
    <property type="component" value="Unassembled WGS sequence"/>
</dbReference>
<reference evidence="7" key="2">
    <citation type="journal article" date="2021" name="Microbiome">
        <title>Successional dynamics and alternative stable states in a saline activated sludge microbial community over 9 years.</title>
        <authorList>
            <person name="Wang Y."/>
            <person name="Ye J."/>
            <person name="Ju F."/>
            <person name="Liu L."/>
            <person name="Boyd J.A."/>
            <person name="Deng Y."/>
            <person name="Parks D.H."/>
            <person name="Jiang X."/>
            <person name="Yin X."/>
            <person name="Woodcroft B.J."/>
            <person name="Tyson G.W."/>
            <person name="Hugenholtz P."/>
            <person name="Polz M.F."/>
            <person name="Zhang T."/>
        </authorList>
    </citation>
    <scope>NUCLEOTIDE SEQUENCE</scope>
    <source>
        <strain evidence="7">HKST-UBA01</strain>
    </source>
</reference>
<dbReference type="InterPro" id="IPR039910">
    <property type="entry name" value="D15-like"/>
</dbReference>
<evidence type="ECO:0000259" key="6">
    <source>
        <dbReference type="PROSITE" id="PS51779"/>
    </source>
</evidence>
<comment type="caution">
    <text evidence="7">The sequence shown here is derived from an EMBL/GenBank/DDBJ whole genome shotgun (WGS) entry which is preliminary data.</text>
</comment>
<gene>
    <name evidence="7" type="ORF">KC729_10305</name>
</gene>
<evidence type="ECO:0000256" key="2">
    <source>
        <dbReference type="ARBA" id="ARBA00022692"/>
    </source>
</evidence>
<dbReference type="PANTHER" id="PTHR12815">
    <property type="entry name" value="SORTING AND ASSEMBLY MACHINERY SAMM50 PROTEIN FAMILY MEMBER"/>
    <property type="match status" value="1"/>
</dbReference>
<evidence type="ECO:0000256" key="4">
    <source>
        <dbReference type="ARBA" id="ARBA00023136"/>
    </source>
</evidence>
<dbReference type="InterPro" id="IPR034746">
    <property type="entry name" value="POTRA"/>
</dbReference>
<dbReference type="Pfam" id="PF07244">
    <property type="entry name" value="POTRA"/>
    <property type="match status" value="2"/>
</dbReference>
<dbReference type="InterPro" id="IPR010827">
    <property type="entry name" value="BamA/TamA_POTRA"/>
</dbReference>
<dbReference type="Gene3D" id="2.40.160.50">
    <property type="entry name" value="membrane protein fhac: a member of the omp85/tpsb transporter family"/>
    <property type="match status" value="1"/>
</dbReference>
<sequence length="486" mass="54534">WSGNEAVSTDALDAAASIRPGTAFSQEKLNQATSEAYNLYTEKGYLLELQIIPETQVAGDTVDVSFAIHEGNPSTVHEVRIVGNTRTRERVIRRELTLIPGGILRRSVLLRSHRDVFALGFFEDVGVDYSPTGEGSDIDVVFRVKEKSSGTATAGAGFSSETGLTGFLEFGHNNLFGTGKALNLHLERGSARETYDVSFTEPWAFNSPTSLGFHVYNTIRDLDIYEERQRGFSLNVGRPWFFSKPDYTRIFMSYELEEVRFRDFRNLDEASEAVLRASDGTASRYTISMSRNSTDNPFYPTAGSRTTVRTEFSGGLLGGNLDYYKPTVDHRNYFVPFWKPTVMLRHRFGYVGSYRRGAKVPGAETFRLGGTRTDYLRGYDDWYVVPEENIRIGSSGSEIRFPGGKVFYTFTTEYQFPIVNPVHGLFFFDAGNTWNSPRDLSLNDLQKGVGMGIRLEIPLLGNVGFDYAYGIDRGKWQPHLIIGPAF</sequence>
<evidence type="ECO:0000313" key="7">
    <source>
        <dbReference type="EMBL" id="MCA9728064.1"/>
    </source>
</evidence>
<comment type="subcellular location">
    <subcellularLocation>
        <location evidence="1">Membrane</location>
    </subcellularLocation>
</comment>
<dbReference type="InterPro" id="IPR000184">
    <property type="entry name" value="Bac_surfAg_D15"/>
</dbReference>
<keyword evidence="3" id="KW-0732">Signal</keyword>
<evidence type="ECO:0000313" key="8">
    <source>
        <dbReference type="Proteomes" id="UP000697710"/>
    </source>
</evidence>
<proteinExistence type="predicted"/>
<dbReference type="Pfam" id="PF01103">
    <property type="entry name" value="Omp85"/>
    <property type="match status" value="1"/>
</dbReference>
<evidence type="ECO:0000256" key="1">
    <source>
        <dbReference type="ARBA" id="ARBA00004370"/>
    </source>
</evidence>
<dbReference type="PROSITE" id="PS51779">
    <property type="entry name" value="POTRA"/>
    <property type="match status" value="1"/>
</dbReference>
<evidence type="ECO:0000256" key="5">
    <source>
        <dbReference type="ARBA" id="ARBA00023237"/>
    </source>
</evidence>